<accession>A0A0B6ZAX8</accession>
<dbReference type="AlphaFoldDB" id="A0A0B6ZAX8"/>
<protein>
    <submittedName>
        <fullName evidence="1">Uncharacterized protein</fullName>
    </submittedName>
</protein>
<proteinExistence type="predicted"/>
<reference evidence="1" key="1">
    <citation type="submission" date="2014-12" db="EMBL/GenBank/DDBJ databases">
        <title>Insight into the proteome of Arion vulgaris.</title>
        <authorList>
            <person name="Aradska J."/>
            <person name="Bulat T."/>
            <person name="Smidak R."/>
            <person name="Sarate P."/>
            <person name="Gangsoo J."/>
            <person name="Sialana F."/>
            <person name="Bilban M."/>
            <person name="Lubec G."/>
        </authorList>
    </citation>
    <scope>NUCLEOTIDE SEQUENCE</scope>
    <source>
        <tissue evidence="1">Skin</tissue>
    </source>
</reference>
<organism evidence="1">
    <name type="scientific">Arion vulgaris</name>
    <dbReference type="NCBI Taxonomy" id="1028688"/>
    <lineage>
        <taxon>Eukaryota</taxon>
        <taxon>Metazoa</taxon>
        <taxon>Spiralia</taxon>
        <taxon>Lophotrochozoa</taxon>
        <taxon>Mollusca</taxon>
        <taxon>Gastropoda</taxon>
        <taxon>Heterobranchia</taxon>
        <taxon>Euthyneura</taxon>
        <taxon>Panpulmonata</taxon>
        <taxon>Eupulmonata</taxon>
        <taxon>Stylommatophora</taxon>
        <taxon>Helicina</taxon>
        <taxon>Arionoidea</taxon>
        <taxon>Arionidae</taxon>
        <taxon>Arion</taxon>
    </lineage>
</organism>
<sequence>MSASPSNTDDTIKLLSDETSLPKYNVVDDHTDSILSMHFSWSDTSGSELTGHISVIPKFISKADSF</sequence>
<name>A0A0B6ZAX8_9EUPU</name>
<gene>
    <name evidence="1" type="primary">ORF53863</name>
</gene>
<evidence type="ECO:0000313" key="1">
    <source>
        <dbReference type="EMBL" id="CEK65086.1"/>
    </source>
</evidence>
<dbReference type="EMBL" id="HACG01018221">
    <property type="protein sequence ID" value="CEK65086.1"/>
    <property type="molecule type" value="Transcribed_RNA"/>
</dbReference>